<organism evidence="2 3">
    <name type="scientific">Candidatus Fimimorpha faecalis</name>
    <dbReference type="NCBI Taxonomy" id="2840824"/>
    <lineage>
        <taxon>Bacteria</taxon>
        <taxon>Bacillati</taxon>
        <taxon>Bacillota</taxon>
        <taxon>Clostridia</taxon>
        <taxon>Eubacteriales</taxon>
        <taxon>Candidatus Fimimorpha</taxon>
    </lineage>
</organism>
<name>A0A9D1ED01_9FIRM</name>
<dbReference type="Gene3D" id="3.40.50.300">
    <property type="entry name" value="P-loop containing nucleotide triphosphate hydrolases"/>
    <property type="match status" value="1"/>
</dbReference>
<protein>
    <submittedName>
        <fullName evidence="2">Dynamin family protein</fullName>
    </submittedName>
</protein>
<dbReference type="PANTHER" id="PTHR26392:SF92">
    <property type="entry name" value="PROTEIN KINASE DOMAIN-CONTAINING PROTEIN"/>
    <property type="match status" value="1"/>
</dbReference>
<comment type="caution">
    <text evidence="2">The sequence shown here is derived from an EMBL/GenBank/DDBJ whole genome shotgun (WGS) entry which is preliminary data.</text>
</comment>
<evidence type="ECO:0000259" key="1">
    <source>
        <dbReference type="Pfam" id="PF00350"/>
    </source>
</evidence>
<dbReference type="Pfam" id="PF00350">
    <property type="entry name" value="Dynamin_N"/>
    <property type="match status" value="1"/>
</dbReference>
<reference evidence="2" key="2">
    <citation type="journal article" date="2021" name="PeerJ">
        <title>Extensive microbial diversity within the chicken gut microbiome revealed by metagenomics and culture.</title>
        <authorList>
            <person name="Gilroy R."/>
            <person name="Ravi A."/>
            <person name="Getino M."/>
            <person name="Pursley I."/>
            <person name="Horton D.L."/>
            <person name="Alikhan N.F."/>
            <person name="Baker D."/>
            <person name="Gharbi K."/>
            <person name="Hall N."/>
            <person name="Watson M."/>
            <person name="Adriaenssens E.M."/>
            <person name="Foster-Nyarko E."/>
            <person name="Jarju S."/>
            <person name="Secka A."/>
            <person name="Antonio M."/>
            <person name="Oren A."/>
            <person name="Chaudhuri R.R."/>
            <person name="La Ragione R."/>
            <person name="Hildebrand F."/>
            <person name="Pallen M.J."/>
        </authorList>
    </citation>
    <scope>NUCLEOTIDE SEQUENCE</scope>
    <source>
        <strain evidence="2">ChiW13-3771</strain>
    </source>
</reference>
<feature type="non-terminal residue" evidence="2">
    <location>
        <position position="515"/>
    </location>
</feature>
<dbReference type="AlphaFoldDB" id="A0A9D1ED01"/>
<reference evidence="2" key="1">
    <citation type="submission" date="2020-10" db="EMBL/GenBank/DDBJ databases">
        <authorList>
            <person name="Gilroy R."/>
        </authorList>
    </citation>
    <scope>NUCLEOTIDE SEQUENCE</scope>
    <source>
        <strain evidence="2">ChiW13-3771</strain>
    </source>
</reference>
<sequence>MKYKDTRIDVTTNELDEIKTNPLYSSNLLSKDSVNIDDCKGNKMDELQAAVVNAGTKIVKSMEENNLVEQGGVIKIKQAINELDHYTYNIGFAGEQSGGKSTVINSLIQYPLMPTCNLTTTSNCVKLVYGKKIRVTIIDDDTKKCVCDLDCEKISNEKFCSLKEYACTAMPVLVIENMNYFTEQSIFVGGTSLQSSDLDMDVHNSKHIAVLALVLFVAYIGQNDLNLTAEKEKIIEKRKETMRLFGIPKETINYSIIVQWDCELLKKGLVITDLPGLGAYAGEKNVDGKTLKSHDDITREAIQEVDAMVFIEDCTVKDVGVRALREMLSSTKLKEVVNKGNRVIPILNKVDLLEETQIETSQKKFVELLLGAGVHKSDSEIISYSAIFGEYMFENIPFKRTLFYAKEYPKRCKQIHEKAKRKKCSEEELKRELIEDLRYELECQYHDSGIEQLREFFLTTYVNVGKYNKAVIAVQMIKNLALQESSSLKGRAEIYLGFNDIIDKDIKKEMISKQK</sequence>
<dbReference type="Proteomes" id="UP000824201">
    <property type="component" value="Unassembled WGS sequence"/>
</dbReference>
<dbReference type="SUPFAM" id="SSF52540">
    <property type="entry name" value="P-loop containing nucleoside triphosphate hydrolases"/>
    <property type="match status" value="1"/>
</dbReference>
<evidence type="ECO:0000313" key="3">
    <source>
        <dbReference type="Proteomes" id="UP000824201"/>
    </source>
</evidence>
<proteinExistence type="predicted"/>
<feature type="domain" description="Dynamin N-terminal" evidence="1">
    <location>
        <begin position="90"/>
        <end position="317"/>
    </location>
</feature>
<dbReference type="EMBL" id="DVHN01000040">
    <property type="protein sequence ID" value="HIR87999.1"/>
    <property type="molecule type" value="Genomic_DNA"/>
</dbReference>
<accession>A0A9D1ED01</accession>
<dbReference type="InterPro" id="IPR027417">
    <property type="entry name" value="P-loop_NTPase"/>
</dbReference>
<dbReference type="PANTHER" id="PTHR26392">
    <property type="entry name" value="MITOGEN-ACTIVATED PROTEIN KINASE KINASE KINASE 7-RELATED"/>
    <property type="match status" value="1"/>
</dbReference>
<gene>
    <name evidence="2" type="ORF">IAC96_03515</name>
</gene>
<evidence type="ECO:0000313" key="2">
    <source>
        <dbReference type="EMBL" id="HIR87999.1"/>
    </source>
</evidence>
<dbReference type="InterPro" id="IPR045063">
    <property type="entry name" value="Dynamin_N"/>
</dbReference>